<dbReference type="EMBL" id="FONG01000002">
    <property type="protein sequence ID" value="SFE19408.1"/>
    <property type="molecule type" value="Genomic_DNA"/>
</dbReference>
<evidence type="ECO:0000313" key="3">
    <source>
        <dbReference type="Proteomes" id="UP000199323"/>
    </source>
</evidence>
<dbReference type="RefSeq" id="WP_093711793.1">
    <property type="nucleotide sequence ID" value="NZ_FONG01000002.1"/>
</dbReference>
<dbReference type="OrthoDB" id="4570646at2"/>
<name>A0A1I1YK51_9ACTN</name>
<dbReference type="STRING" id="380248.SAMN05216251_10248"/>
<protein>
    <recommendedName>
        <fullName evidence="1">DUF397 domain-containing protein</fullName>
    </recommendedName>
</protein>
<sequence>MTTRHHLPDASVLTTWRKSSYSGGDNGSCIEVADGHTSVVPVRDSKDPQGPALVFTADAWSAFVADVKAGGFAA</sequence>
<dbReference type="AlphaFoldDB" id="A0A1I1YK51"/>
<dbReference type="Pfam" id="PF04149">
    <property type="entry name" value="DUF397"/>
    <property type="match status" value="1"/>
</dbReference>
<dbReference type="InterPro" id="IPR007278">
    <property type="entry name" value="DUF397"/>
</dbReference>
<accession>A0A1I1YK51</accession>
<keyword evidence="3" id="KW-1185">Reference proteome</keyword>
<feature type="domain" description="DUF397" evidence="1">
    <location>
        <begin position="15"/>
        <end position="68"/>
    </location>
</feature>
<reference evidence="3" key="1">
    <citation type="submission" date="2016-10" db="EMBL/GenBank/DDBJ databases">
        <authorList>
            <person name="Varghese N."/>
            <person name="Submissions S."/>
        </authorList>
    </citation>
    <scope>NUCLEOTIDE SEQUENCE [LARGE SCALE GENOMIC DNA]</scope>
    <source>
        <strain evidence="3">CGMCC 4.3510</strain>
    </source>
</reference>
<evidence type="ECO:0000313" key="2">
    <source>
        <dbReference type="EMBL" id="SFE19408.1"/>
    </source>
</evidence>
<gene>
    <name evidence="2" type="ORF">SAMN05216251_10248</name>
</gene>
<dbReference type="Proteomes" id="UP000199323">
    <property type="component" value="Unassembled WGS sequence"/>
</dbReference>
<organism evidence="2 3">
    <name type="scientific">Actinacidiphila alni</name>
    <dbReference type="NCBI Taxonomy" id="380248"/>
    <lineage>
        <taxon>Bacteria</taxon>
        <taxon>Bacillati</taxon>
        <taxon>Actinomycetota</taxon>
        <taxon>Actinomycetes</taxon>
        <taxon>Kitasatosporales</taxon>
        <taxon>Streptomycetaceae</taxon>
        <taxon>Actinacidiphila</taxon>
    </lineage>
</organism>
<evidence type="ECO:0000259" key="1">
    <source>
        <dbReference type="Pfam" id="PF04149"/>
    </source>
</evidence>
<proteinExistence type="predicted"/>